<evidence type="ECO:0000313" key="6">
    <source>
        <dbReference type="EMBL" id="CAL1543651.1"/>
    </source>
</evidence>
<dbReference type="Pfam" id="PF14704">
    <property type="entry name" value="DERM"/>
    <property type="match status" value="1"/>
</dbReference>
<organism evidence="6 7">
    <name type="scientific">Lymnaea stagnalis</name>
    <name type="common">Great pond snail</name>
    <name type="synonym">Helix stagnalis</name>
    <dbReference type="NCBI Taxonomy" id="6523"/>
    <lineage>
        <taxon>Eukaryota</taxon>
        <taxon>Metazoa</taxon>
        <taxon>Spiralia</taxon>
        <taxon>Lophotrochozoa</taxon>
        <taxon>Mollusca</taxon>
        <taxon>Gastropoda</taxon>
        <taxon>Heterobranchia</taxon>
        <taxon>Euthyneura</taxon>
        <taxon>Panpulmonata</taxon>
        <taxon>Hygrophila</taxon>
        <taxon>Lymnaeoidea</taxon>
        <taxon>Lymnaeidae</taxon>
        <taxon>Lymnaea</taxon>
    </lineage>
</organism>
<evidence type="ECO:0000256" key="1">
    <source>
        <dbReference type="ARBA" id="ARBA00004613"/>
    </source>
</evidence>
<keyword evidence="3" id="KW-0964">Secreted</keyword>
<dbReference type="InterPro" id="IPR026645">
    <property type="entry name" value="Dermatopontin"/>
</dbReference>
<dbReference type="Proteomes" id="UP001497497">
    <property type="component" value="Unassembled WGS sequence"/>
</dbReference>
<evidence type="ECO:0000256" key="4">
    <source>
        <dbReference type="ARBA" id="ARBA00023157"/>
    </source>
</evidence>
<evidence type="ECO:0000256" key="3">
    <source>
        <dbReference type="ARBA" id="ARBA00022525"/>
    </source>
</evidence>
<protein>
    <submittedName>
        <fullName evidence="6">Uncharacterized protein</fullName>
    </submittedName>
</protein>
<evidence type="ECO:0000256" key="2">
    <source>
        <dbReference type="ARBA" id="ARBA00008712"/>
    </source>
</evidence>
<keyword evidence="5" id="KW-0732">Signal</keyword>
<evidence type="ECO:0000313" key="7">
    <source>
        <dbReference type="Proteomes" id="UP001497497"/>
    </source>
</evidence>
<proteinExistence type="inferred from homology"/>
<comment type="subcellular location">
    <subcellularLocation>
        <location evidence="1">Secreted</location>
    </subcellularLocation>
</comment>
<feature type="chain" id="PRO_5043494861" evidence="5">
    <location>
        <begin position="17"/>
        <end position="190"/>
    </location>
</feature>
<sequence>MLTGATLMMLLLSVAGQDNHGCNFISKLKCFRIFPQQSFHKICPPGFLVAAYQLFQYPEYKEIKGKVTVITCLSSGKSEDCRMSGPLNSFGESFDFKCHAGAAMTAVHYNYDNDAEDGIFMVECCKITGKTVTNCERWEENTYMSQYMLASTAAYRYGFQHPAISGFSSKPLIGHNYKTREFILDMCFLK</sequence>
<feature type="signal peptide" evidence="5">
    <location>
        <begin position="1"/>
        <end position="16"/>
    </location>
</feature>
<reference evidence="6 7" key="1">
    <citation type="submission" date="2024-04" db="EMBL/GenBank/DDBJ databases">
        <authorList>
            <consortium name="Genoscope - CEA"/>
            <person name="William W."/>
        </authorList>
    </citation>
    <scope>NUCLEOTIDE SEQUENCE [LARGE SCALE GENOMIC DNA]</scope>
</reference>
<accession>A0AAV2IA18</accession>
<dbReference type="AlphaFoldDB" id="A0AAV2IA18"/>
<dbReference type="EMBL" id="CAXITT010000568">
    <property type="protein sequence ID" value="CAL1543651.1"/>
    <property type="molecule type" value="Genomic_DNA"/>
</dbReference>
<keyword evidence="4" id="KW-1015">Disulfide bond</keyword>
<keyword evidence="7" id="KW-1185">Reference proteome</keyword>
<comment type="caution">
    <text evidence="6">The sequence shown here is derived from an EMBL/GenBank/DDBJ whole genome shotgun (WGS) entry which is preliminary data.</text>
</comment>
<evidence type="ECO:0000256" key="5">
    <source>
        <dbReference type="SAM" id="SignalP"/>
    </source>
</evidence>
<name>A0AAV2IA18_LYMST</name>
<gene>
    <name evidence="6" type="ORF">GSLYS_00017185001</name>
</gene>
<dbReference type="GO" id="GO:0005576">
    <property type="term" value="C:extracellular region"/>
    <property type="evidence" value="ECO:0007669"/>
    <property type="project" value="UniProtKB-SubCell"/>
</dbReference>
<comment type="similarity">
    <text evidence="2">Belongs to the dermatopontin family.</text>
</comment>